<dbReference type="EMBL" id="BNJK01000002">
    <property type="protein sequence ID" value="GHO97850.1"/>
    <property type="molecule type" value="Genomic_DNA"/>
</dbReference>
<protein>
    <recommendedName>
        <fullName evidence="1">Methyltransferase domain-containing protein</fullName>
    </recommendedName>
</protein>
<sequence>MMGQPHQIHNQYVFDVESSAEMARLLDQDHMTTRAMGGLFPEFYDPDPKPNPESIDKQRVLDVACGPGGWVQQVAFTYPSIEVFGIDISHTMIEYAQAQAEVQHLKNAYFEEMDVTQPLKFPDDSFDFVNARFMVGFLSREQWPQVLQEMVRVTKPGGMVRLTDSDVAATGVTNSRALERLTTLAAQACYRAGKGFGAGRESSNIGITPMLSILLQRAGCLGVIEQPHVLNYSSGTTAYHANYSNFRTGWLLMKPFLLKMGVTTNEEIDALYEQFQIEMLSEDFRGLWYFLSAWGQKPAKE</sequence>
<evidence type="ECO:0000259" key="1">
    <source>
        <dbReference type="Pfam" id="PF13649"/>
    </source>
</evidence>
<evidence type="ECO:0000313" key="2">
    <source>
        <dbReference type="EMBL" id="GHO97850.1"/>
    </source>
</evidence>
<feature type="domain" description="Methyltransferase" evidence="1">
    <location>
        <begin position="60"/>
        <end position="158"/>
    </location>
</feature>
<evidence type="ECO:0000313" key="3">
    <source>
        <dbReference type="Proteomes" id="UP000597444"/>
    </source>
</evidence>
<dbReference type="PANTHER" id="PTHR43591">
    <property type="entry name" value="METHYLTRANSFERASE"/>
    <property type="match status" value="1"/>
</dbReference>
<reference evidence="2" key="1">
    <citation type="submission" date="2020-10" db="EMBL/GenBank/DDBJ databases">
        <title>Taxonomic study of unclassified bacteria belonging to the class Ktedonobacteria.</title>
        <authorList>
            <person name="Yabe S."/>
            <person name="Wang C.M."/>
            <person name="Zheng Y."/>
            <person name="Sakai Y."/>
            <person name="Cavaletti L."/>
            <person name="Monciardini P."/>
            <person name="Donadio S."/>
        </authorList>
    </citation>
    <scope>NUCLEOTIDE SEQUENCE</scope>
    <source>
        <strain evidence="2">ID150040</strain>
    </source>
</reference>
<dbReference type="PANTHER" id="PTHR43591:SF24">
    <property type="entry name" value="2-METHOXY-6-POLYPRENYL-1,4-BENZOQUINOL METHYLASE, MITOCHONDRIAL"/>
    <property type="match status" value="1"/>
</dbReference>
<dbReference type="RefSeq" id="WP_220208627.1">
    <property type="nucleotide sequence ID" value="NZ_BNJK01000002.1"/>
</dbReference>
<gene>
    <name evidence="2" type="ORF">KSF_078980</name>
</gene>
<dbReference type="AlphaFoldDB" id="A0A8J3ISQ2"/>
<dbReference type="Gene3D" id="3.40.50.150">
    <property type="entry name" value="Vaccinia Virus protein VP39"/>
    <property type="match status" value="1"/>
</dbReference>
<dbReference type="GO" id="GO:0008168">
    <property type="term" value="F:methyltransferase activity"/>
    <property type="evidence" value="ECO:0007669"/>
    <property type="project" value="TreeGrafter"/>
</dbReference>
<dbReference type="SUPFAM" id="SSF53335">
    <property type="entry name" value="S-adenosyl-L-methionine-dependent methyltransferases"/>
    <property type="match status" value="1"/>
</dbReference>
<name>A0A8J3ISQ2_9CHLR</name>
<dbReference type="InterPro" id="IPR029063">
    <property type="entry name" value="SAM-dependent_MTases_sf"/>
</dbReference>
<comment type="caution">
    <text evidence="2">The sequence shown here is derived from an EMBL/GenBank/DDBJ whole genome shotgun (WGS) entry which is preliminary data.</text>
</comment>
<dbReference type="InterPro" id="IPR041698">
    <property type="entry name" value="Methyltransf_25"/>
</dbReference>
<dbReference type="Proteomes" id="UP000597444">
    <property type="component" value="Unassembled WGS sequence"/>
</dbReference>
<dbReference type="Pfam" id="PF13649">
    <property type="entry name" value="Methyltransf_25"/>
    <property type="match status" value="1"/>
</dbReference>
<organism evidence="2 3">
    <name type="scientific">Reticulibacter mediterranei</name>
    <dbReference type="NCBI Taxonomy" id="2778369"/>
    <lineage>
        <taxon>Bacteria</taxon>
        <taxon>Bacillati</taxon>
        <taxon>Chloroflexota</taxon>
        <taxon>Ktedonobacteria</taxon>
        <taxon>Ktedonobacterales</taxon>
        <taxon>Reticulibacteraceae</taxon>
        <taxon>Reticulibacter</taxon>
    </lineage>
</organism>
<proteinExistence type="predicted"/>
<keyword evidence="3" id="KW-1185">Reference proteome</keyword>
<dbReference type="CDD" id="cd02440">
    <property type="entry name" value="AdoMet_MTases"/>
    <property type="match status" value="1"/>
</dbReference>
<accession>A0A8J3ISQ2</accession>